<evidence type="ECO:0000313" key="3">
    <source>
        <dbReference type="EMBL" id="CAH1110224.1"/>
    </source>
</evidence>
<organism evidence="3 4">
    <name type="scientific">Psylliodes chrysocephalus</name>
    <dbReference type="NCBI Taxonomy" id="3402493"/>
    <lineage>
        <taxon>Eukaryota</taxon>
        <taxon>Metazoa</taxon>
        <taxon>Ecdysozoa</taxon>
        <taxon>Arthropoda</taxon>
        <taxon>Hexapoda</taxon>
        <taxon>Insecta</taxon>
        <taxon>Pterygota</taxon>
        <taxon>Neoptera</taxon>
        <taxon>Endopterygota</taxon>
        <taxon>Coleoptera</taxon>
        <taxon>Polyphaga</taxon>
        <taxon>Cucujiformia</taxon>
        <taxon>Chrysomeloidea</taxon>
        <taxon>Chrysomelidae</taxon>
        <taxon>Galerucinae</taxon>
        <taxon>Alticini</taxon>
        <taxon>Psylliodes</taxon>
    </lineage>
</organism>
<dbReference type="AlphaFoldDB" id="A0A9P0GC55"/>
<reference evidence="3" key="1">
    <citation type="submission" date="2022-01" db="EMBL/GenBank/DDBJ databases">
        <authorList>
            <person name="King R."/>
        </authorList>
    </citation>
    <scope>NUCLEOTIDE SEQUENCE</scope>
</reference>
<keyword evidence="1" id="KW-0175">Coiled coil</keyword>
<dbReference type="EMBL" id="OV651816">
    <property type="protein sequence ID" value="CAH1110224.1"/>
    <property type="molecule type" value="Genomic_DNA"/>
</dbReference>
<accession>A0A9P0GC55</accession>
<evidence type="ECO:0000313" key="4">
    <source>
        <dbReference type="Proteomes" id="UP001153636"/>
    </source>
</evidence>
<keyword evidence="2" id="KW-0472">Membrane</keyword>
<evidence type="ECO:0000256" key="1">
    <source>
        <dbReference type="SAM" id="Coils"/>
    </source>
</evidence>
<feature type="coiled-coil region" evidence="1">
    <location>
        <begin position="46"/>
        <end position="73"/>
    </location>
</feature>
<name>A0A9P0GC55_9CUCU</name>
<protein>
    <submittedName>
        <fullName evidence="3">Uncharacterized protein</fullName>
    </submittedName>
</protein>
<dbReference type="OrthoDB" id="6621861at2759"/>
<keyword evidence="4" id="KW-1185">Reference proteome</keyword>
<dbReference type="Proteomes" id="UP001153636">
    <property type="component" value="Chromosome 4"/>
</dbReference>
<keyword evidence="2" id="KW-0812">Transmembrane</keyword>
<feature type="transmembrane region" description="Helical" evidence="2">
    <location>
        <begin position="6"/>
        <end position="24"/>
    </location>
</feature>
<gene>
    <name evidence="3" type="ORF">PSYICH_LOCUS10247</name>
</gene>
<evidence type="ECO:0000256" key="2">
    <source>
        <dbReference type="SAM" id="Phobius"/>
    </source>
</evidence>
<keyword evidence="2" id="KW-1133">Transmembrane helix</keyword>
<sequence>MNSSTYILQFFVFLSIYIVTNGELATNTINRSNFNLETAQTPYQLIETLRKQVLDKENELKKAEEINKNFEKMIQLVNILGQVDSFLTDRTKTIIKKIAMLTDADDGAFEKEFRRNHNINK</sequence>
<proteinExistence type="predicted"/>